<dbReference type="GO" id="GO:0030165">
    <property type="term" value="F:PDZ domain binding"/>
    <property type="evidence" value="ECO:0007669"/>
    <property type="project" value="TreeGrafter"/>
</dbReference>
<dbReference type="WBParaSite" id="SBAD_0000375201-mRNA-1">
    <property type="protein sequence ID" value="SBAD_0000375201-mRNA-1"/>
    <property type="gene ID" value="SBAD_0000375201"/>
</dbReference>
<reference evidence="5 6" key="2">
    <citation type="submission" date="2018-11" db="EMBL/GenBank/DDBJ databases">
        <authorList>
            <consortium name="Pathogen Informatics"/>
        </authorList>
    </citation>
    <scope>NUCLEOTIDE SEQUENCE [LARGE SCALE GENOMIC DNA]</scope>
</reference>
<sequence length="753" mass="84588">MIMVVETLIWLTTLSRSQALPDVARSASTIFELIEAGDLLKLKEIFDSSCVELINENGETPLIVASRHNAAEIVDFLLKNDADPNAKDNEWFSALLNAAQCGFTEVCEALIDAGADIEDSDIGGWTPLVWACYRSRLPVVHLLLKRGASVNLIDEFGNNALLWACRKNATQIAQELIEAGSNSDVIGMKGMTPLIFCSKWGNVELVAMILEHTSNINAVDFSGMTALAYAAVGGYHEKKESILMKSVKNEQLQVIKDLLDHHADLDYKDEQSRTALHVAVDKGQLDIVSLLLQYLPNTEIRNKDGDTPLLRAARCKNLIAAQLLIQAGANVGAADKVGDTCLHIAARCRSIRLMKILLSRPQDTRLLYQPNKRRETPYSIDRASGKPMLPHIFGPLESTVKIEAMMGYELYSSILADIMCSPILSLPVFVGLFAKWGSGNFIFAEYRRLSTYDGEHALANVVQSFYDELEKYYGFLPVTFARAIRSEYCRRKELSFRRFCGIPVAVICVFIFVNVILGLSLCLSYLTVHNDAVLLAGLVILIISLSCLCYPLGFLAVHMFLFRPQQTVKRLLMNVDRLRLEAFMQNLRSHVELLEETVHRLDSYSHCQTRFVLFVDRLDSCEGSRILQTLDALQVLFGNQNNSPFIVLISVDPHIVISAVQPSLSAAFNKSEISGYDYLKLIIHMPLYLRNSEFVKLHQNLMQHRSLDPNRLKNVIVYFSLIVLFSALTIFSINWLVFNFQVFNAVLIKFIYI</sequence>
<dbReference type="PROSITE" id="PS50297">
    <property type="entry name" value="ANK_REP_REGION"/>
    <property type="match status" value="5"/>
</dbReference>
<dbReference type="PANTHER" id="PTHR24116:SF0">
    <property type="entry name" value="KINASE D-INTERACTING SUBSTRATE OF 220 KDA"/>
    <property type="match status" value="1"/>
</dbReference>
<dbReference type="InterPro" id="IPR036770">
    <property type="entry name" value="Ankyrin_rpt-contain_sf"/>
</dbReference>
<keyword evidence="2" id="KW-1133">Transmembrane helix</keyword>
<dbReference type="SMART" id="SM00248">
    <property type="entry name" value="ANK"/>
    <property type="match status" value="9"/>
</dbReference>
<dbReference type="InterPro" id="IPR011646">
    <property type="entry name" value="KAP_P-loop"/>
</dbReference>
<evidence type="ECO:0000256" key="2">
    <source>
        <dbReference type="SAM" id="Phobius"/>
    </source>
</evidence>
<dbReference type="OrthoDB" id="6084525at2759"/>
<gene>
    <name evidence="5" type="ORF">SBAD_LOCUS3588</name>
</gene>
<accession>A0A183IIZ2</accession>
<dbReference type="Pfam" id="PF12796">
    <property type="entry name" value="Ank_2"/>
    <property type="match status" value="4"/>
</dbReference>
<reference evidence="7" key="1">
    <citation type="submission" date="2016-06" db="UniProtKB">
        <authorList>
            <consortium name="WormBaseParasite"/>
        </authorList>
    </citation>
    <scope>IDENTIFICATION</scope>
</reference>
<dbReference type="Proteomes" id="UP000270296">
    <property type="component" value="Unassembled WGS sequence"/>
</dbReference>
<dbReference type="InterPro" id="IPR002110">
    <property type="entry name" value="Ankyrin_rpt"/>
</dbReference>
<feature type="repeat" description="ANK" evidence="1">
    <location>
        <begin position="271"/>
        <end position="303"/>
    </location>
</feature>
<dbReference type="Pfam" id="PF07693">
    <property type="entry name" value="KAP_NTPase"/>
    <property type="match status" value="1"/>
</dbReference>
<keyword evidence="2" id="KW-0472">Membrane</keyword>
<dbReference type="PANTHER" id="PTHR24116">
    <property type="entry name" value="KINASE D-INTERACTING SUBSTRATE OF 220 KDA"/>
    <property type="match status" value="1"/>
</dbReference>
<dbReference type="PROSITE" id="PS50088">
    <property type="entry name" value="ANK_REPEAT"/>
    <property type="match status" value="5"/>
</dbReference>
<keyword evidence="2" id="KW-0812">Transmembrane</keyword>
<feature type="transmembrane region" description="Helical" evidence="2">
    <location>
        <begin position="410"/>
        <end position="434"/>
    </location>
</feature>
<protein>
    <submittedName>
        <fullName evidence="7">ANK_REP_REGION domain-containing protein</fullName>
    </submittedName>
</protein>
<feature type="repeat" description="ANK" evidence="1">
    <location>
        <begin position="189"/>
        <end position="221"/>
    </location>
</feature>
<keyword evidence="1" id="KW-0040">ANK repeat</keyword>
<evidence type="ECO:0000313" key="6">
    <source>
        <dbReference type="Proteomes" id="UP000270296"/>
    </source>
</evidence>
<feature type="signal peptide" evidence="3">
    <location>
        <begin position="1"/>
        <end position="19"/>
    </location>
</feature>
<dbReference type="EMBL" id="UZAM01007833">
    <property type="protein sequence ID" value="VDP01694.1"/>
    <property type="molecule type" value="Genomic_DNA"/>
</dbReference>
<evidence type="ECO:0000313" key="5">
    <source>
        <dbReference type="EMBL" id="VDP01694.1"/>
    </source>
</evidence>
<dbReference type="Pfam" id="PF13857">
    <property type="entry name" value="Ank_5"/>
    <property type="match status" value="1"/>
</dbReference>
<dbReference type="Gene3D" id="1.25.40.20">
    <property type="entry name" value="Ankyrin repeat-containing domain"/>
    <property type="match status" value="3"/>
</dbReference>
<feature type="repeat" description="ANK" evidence="1">
    <location>
        <begin position="57"/>
        <end position="89"/>
    </location>
</feature>
<evidence type="ECO:0000256" key="3">
    <source>
        <dbReference type="SAM" id="SignalP"/>
    </source>
</evidence>
<dbReference type="InterPro" id="IPR052771">
    <property type="entry name" value="Neurotrophin_sig_adaptor"/>
</dbReference>
<keyword evidence="3" id="KW-0732">Signal</keyword>
<feature type="transmembrane region" description="Helical" evidence="2">
    <location>
        <begin position="500"/>
        <end position="526"/>
    </location>
</feature>
<feature type="chain" id="PRO_5043140059" evidence="3">
    <location>
        <begin position="20"/>
        <end position="753"/>
    </location>
</feature>
<name>A0A183IIZ2_9BILA</name>
<feature type="domain" description="KAP NTPase" evidence="4">
    <location>
        <begin position="408"/>
        <end position="707"/>
    </location>
</feature>
<keyword evidence="6" id="KW-1185">Reference proteome</keyword>
<feature type="transmembrane region" description="Helical" evidence="2">
    <location>
        <begin position="715"/>
        <end position="737"/>
    </location>
</feature>
<evidence type="ECO:0000256" key="1">
    <source>
        <dbReference type="PROSITE-ProRule" id="PRU00023"/>
    </source>
</evidence>
<dbReference type="GO" id="GO:0019887">
    <property type="term" value="F:protein kinase regulator activity"/>
    <property type="evidence" value="ECO:0007669"/>
    <property type="project" value="TreeGrafter"/>
</dbReference>
<feature type="repeat" description="ANK" evidence="1">
    <location>
        <begin position="304"/>
        <end position="336"/>
    </location>
</feature>
<feature type="repeat" description="ANK" evidence="1">
    <location>
        <begin position="123"/>
        <end position="155"/>
    </location>
</feature>
<evidence type="ECO:0000313" key="7">
    <source>
        <dbReference type="WBParaSite" id="SBAD_0000375201-mRNA-1"/>
    </source>
</evidence>
<dbReference type="SUPFAM" id="SSF48403">
    <property type="entry name" value="Ankyrin repeat"/>
    <property type="match status" value="1"/>
</dbReference>
<proteinExistence type="predicted"/>
<dbReference type="AlphaFoldDB" id="A0A183IIZ2"/>
<feature type="transmembrane region" description="Helical" evidence="2">
    <location>
        <begin position="532"/>
        <end position="562"/>
    </location>
</feature>
<organism evidence="7">
    <name type="scientific">Soboliphyme baturini</name>
    <dbReference type="NCBI Taxonomy" id="241478"/>
    <lineage>
        <taxon>Eukaryota</taxon>
        <taxon>Metazoa</taxon>
        <taxon>Ecdysozoa</taxon>
        <taxon>Nematoda</taxon>
        <taxon>Enoplea</taxon>
        <taxon>Dorylaimia</taxon>
        <taxon>Dioctophymatida</taxon>
        <taxon>Dioctophymatoidea</taxon>
        <taxon>Soboliphymatidae</taxon>
        <taxon>Soboliphyme</taxon>
    </lineage>
</organism>
<evidence type="ECO:0000259" key="4">
    <source>
        <dbReference type="Pfam" id="PF07693"/>
    </source>
</evidence>